<reference evidence="2" key="1">
    <citation type="journal article" date="2014" name="Gene">
        <title>Genome-guided analysis of transformation efficiency and carbon dioxide assimilation by Moorella thermoacetica Y72.</title>
        <authorList>
            <person name="Tsukahara K."/>
            <person name="Kita A."/>
            <person name="Nakashimada Y."/>
            <person name="Hoshino T."/>
            <person name="Murakami K."/>
        </authorList>
    </citation>
    <scope>NUCLEOTIDE SEQUENCE [LARGE SCALE GENOMIC DNA]</scope>
    <source>
        <strain evidence="2">Y72</strain>
    </source>
</reference>
<feature type="transmembrane region" description="Helical" evidence="1">
    <location>
        <begin position="40"/>
        <end position="66"/>
    </location>
</feature>
<gene>
    <name evidence="2" type="ORF">MTY_1191</name>
</gene>
<keyword evidence="1" id="KW-1133">Transmembrane helix</keyword>
<protein>
    <recommendedName>
        <fullName evidence="3">Spore cortex biosynthesis protein YabQ</fullName>
    </recommendedName>
</protein>
<sequence length="158" mass="17681">MIPVLDQWQIFLALAGAGMVLAFAFDCYRVGRYFWRPRSLATMVGDALFWLLFTLLTFILLMLINWGEVRAYTFLALVLGALLYGLFLSRGTRRCLYAGGRILGSALALGRRLLNRTVLVVLLPGRLALNFLAWPRKTLQFIWSRWLRPGGPGGSAGG</sequence>
<dbReference type="InterPro" id="IPR019074">
    <property type="entry name" value="YabQ"/>
</dbReference>
<dbReference type="Pfam" id="PF09578">
    <property type="entry name" value="Spore_YabQ"/>
    <property type="match status" value="1"/>
</dbReference>
<dbReference type="RefSeq" id="WP_051498626.1">
    <property type="nucleotide sequence ID" value="NZ_DF238840.1"/>
</dbReference>
<dbReference type="Proteomes" id="UP000063718">
    <property type="component" value="Unassembled WGS sequence"/>
</dbReference>
<keyword evidence="1" id="KW-0472">Membrane</keyword>
<accession>A0A0S6UE30</accession>
<proteinExistence type="predicted"/>
<name>A0A0S6UE30_NEOTH</name>
<dbReference type="EMBL" id="DF238840">
    <property type="protein sequence ID" value="GAF25854.1"/>
    <property type="molecule type" value="Genomic_DNA"/>
</dbReference>
<evidence type="ECO:0000313" key="2">
    <source>
        <dbReference type="EMBL" id="GAF25854.1"/>
    </source>
</evidence>
<keyword evidence="1" id="KW-0812">Transmembrane</keyword>
<dbReference type="AlphaFoldDB" id="A0A0S6UE30"/>
<evidence type="ECO:0008006" key="3">
    <source>
        <dbReference type="Google" id="ProtNLM"/>
    </source>
</evidence>
<feature type="transmembrane region" description="Helical" evidence="1">
    <location>
        <begin position="72"/>
        <end position="92"/>
    </location>
</feature>
<organism evidence="2">
    <name type="scientific">Moorella thermoacetica Y72</name>
    <dbReference type="NCBI Taxonomy" id="1325331"/>
    <lineage>
        <taxon>Bacteria</taxon>
        <taxon>Bacillati</taxon>
        <taxon>Bacillota</taxon>
        <taxon>Clostridia</taxon>
        <taxon>Neomoorellales</taxon>
        <taxon>Neomoorellaceae</taxon>
        <taxon>Neomoorella</taxon>
    </lineage>
</organism>
<feature type="transmembrane region" description="Helical" evidence="1">
    <location>
        <begin position="6"/>
        <end position="28"/>
    </location>
</feature>
<dbReference type="NCBIfam" id="TIGR02893">
    <property type="entry name" value="spore_yabQ"/>
    <property type="match status" value="1"/>
</dbReference>
<evidence type="ECO:0000256" key="1">
    <source>
        <dbReference type="SAM" id="Phobius"/>
    </source>
</evidence>